<proteinExistence type="predicted"/>
<dbReference type="RefSeq" id="WP_170067700.1">
    <property type="nucleotide sequence ID" value="NZ_PTJC01000006.1"/>
</dbReference>
<name>A0A2S6I3R4_9BACT</name>
<dbReference type="EMBL" id="PTJC01000006">
    <property type="protein sequence ID" value="PPK85805.1"/>
    <property type="molecule type" value="Genomic_DNA"/>
</dbReference>
<evidence type="ECO:0000313" key="2">
    <source>
        <dbReference type="Proteomes" id="UP000237662"/>
    </source>
</evidence>
<dbReference type="AlphaFoldDB" id="A0A2S6I3R4"/>
<evidence type="ECO:0000313" key="1">
    <source>
        <dbReference type="EMBL" id="PPK85805.1"/>
    </source>
</evidence>
<protein>
    <submittedName>
        <fullName evidence="1">Uncharacterized protein</fullName>
    </submittedName>
</protein>
<organism evidence="1 2">
    <name type="scientific">Neolewinella xylanilytica</name>
    <dbReference type="NCBI Taxonomy" id="1514080"/>
    <lineage>
        <taxon>Bacteria</taxon>
        <taxon>Pseudomonadati</taxon>
        <taxon>Bacteroidota</taxon>
        <taxon>Saprospiria</taxon>
        <taxon>Saprospirales</taxon>
        <taxon>Lewinellaceae</taxon>
        <taxon>Neolewinella</taxon>
    </lineage>
</organism>
<accession>A0A2S6I3R4</accession>
<comment type="caution">
    <text evidence="1">The sequence shown here is derived from an EMBL/GenBank/DDBJ whole genome shotgun (WGS) entry which is preliminary data.</text>
</comment>
<keyword evidence="2" id="KW-1185">Reference proteome</keyword>
<gene>
    <name evidence="1" type="ORF">CLV84_2712</name>
</gene>
<sequence length="49" mass="5904">MNDYDFFPEDYETDEFSIPHLPLDWNEDLSLEEYLERMQGQSENNNTAT</sequence>
<reference evidence="1 2" key="1">
    <citation type="submission" date="2018-02" db="EMBL/GenBank/DDBJ databases">
        <title>Genomic Encyclopedia of Archaeal and Bacterial Type Strains, Phase II (KMG-II): from individual species to whole genera.</title>
        <authorList>
            <person name="Goeker M."/>
        </authorList>
    </citation>
    <scope>NUCLEOTIDE SEQUENCE [LARGE SCALE GENOMIC DNA]</scope>
    <source>
        <strain evidence="1 2">DSM 29526</strain>
    </source>
</reference>
<dbReference type="Proteomes" id="UP000237662">
    <property type="component" value="Unassembled WGS sequence"/>
</dbReference>